<organism evidence="3 4">
    <name type="scientific">Paraburkholderia antibiotica</name>
    <dbReference type="NCBI Taxonomy" id="2728839"/>
    <lineage>
        <taxon>Bacteria</taxon>
        <taxon>Pseudomonadati</taxon>
        <taxon>Pseudomonadota</taxon>
        <taxon>Betaproteobacteria</taxon>
        <taxon>Burkholderiales</taxon>
        <taxon>Burkholderiaceae</taxon>
        <taxon>Paraburkholderia</taxon>
    </lineage>
</organism>
<evidence type="ECO:0000313" key="4">
    <source>
        <dbReference type="Proteomes" id="UP000583127"/>
    </source>
</evidence>
<dbReference type="RefSeq" id="WP_169496763.1">
    <property type="nucleotide sequence ID" value="NZ_JABBFZ010000002.1"/>
</dbReference>
<dbReference type="InterPro" id="IPR025421">
    <property type="entry name" value="DUF4148"/>
</dbReference>
<dbReference type="Proteomes" id="UP000583127">
    <property type="component" value="Unassembled WGS sequence"/>
</dbReference>
<dbReference type="EMBL" id="JABBFZ010000002">
    <property type="protein sequence ID" value="NML30509.1"/>
    <property type="molecule type" value="Genomic_DNA"/>
</dbReference>
<protein>
    <submittedName>
        <fullName evidence="3">DUF4148 domain-containing protein</fullName>
    </submittedName>
</protein>
<gene>
    <name evidence="3" type="ORF">HHL14_06655</name>
</gene>
<evidence type="ECO:0000256" key="1">
    <source>
        <dbReference type="SAM" id="MobiDB-lite"/>
    </source>
</evidence>
<comment type="caution">
    <text evidence="3">The sequence shown here is derived from an EMBL/GenBank/DDBJ whole genome shotgun (WGS) entry which is preliminary data.</text>
</comment>
<dbReference type="Pfam" id="PF13663">
    <property type="entry name" value="DUF4148"/>
    <property type="match status" value="1"/>
</dbReference>
<feature type="region of interest" description="Disordered" evidence="1">
    <location>
        <begin position="67"/>
        <end position="101"/>
    </location>
</feature>
<reference evidence="3 4" key="1">
    <citation type="submission" date="2020-04" db="EMBL/GenBank/DDBJ databases">
        <title>Paraburkholderia sp. G-4-1-8 isolated from soil.</title>
        <authorList>
            <person name="Dahal R.H."/>
        </authorList>
    </citation>
    <scope>NUCLEOTIDE SEQUENCE [LARGE SCALE GENOMIC DNA]</scope>
    <source>
        <strain evidence="3 4">G-4-1-8</strain>
    </source>
</reference>
<evidence type="ECO:0000313" key="3">
    <source>
        <dbReference type="EMBL" id="NML30509.1"/>
    </source>
</evidence>
<name>A0A7X9X2Z9_9BURK</name>
<feature type="signal peptide" evidence="2">
    <location>
        <begin position="1"/>
        <end position="21"/>
    </location>
</feature>
<accession>A0A7X9X2Z9</accession>
<dbReference type="AlphaFoldDB" id="A0A7X9X2Z9"/>
<keyword evidence="2" id="KW-0732">Signal</keyword>
<proteinExistence type="predicted"/>
<keyword evidence="4" id="KW-1185">Reference proteome</keyword>
<feature type="chain" id="PRO_5030861288" evidence="2">
    <location>
        <begin position="22"/>
        <end position="114"/>
    </location>
</feature>
<evidence type="ECO:0000256" key="2">
    <source>
        <dbReference type="SAM" id="SignalP"/>
    </source>
</evidence>
<sequence>MKSIALLILASAMALSSTAYAQGLTRADVKQQLIEAKANGLDYVTDTSYPDMHPSFAHKFMVKVKAPAQQAEASNAPEKAPTQQAAEAPNRNPMPHGNPHCVGPVSFCNIYAGS</sequence>